<protein>
    <submittedName>
        <fullName evidence="2">Uncharacterized protein</fullName>
    </submittedName>
</protein>
<dbReference type="EMBL" id="JANTOO010000010">
    <property type="protein sequence ID" value="MCS1396001.1"/>
    <property type="molecule type" value="Genomic_DNA"/>
</dbReference>
<accession>A0ABT2DML8</accession>
<evidence type="ECO:0000313" key="3">
    <source>
        <dbReference type="Proteomes" id="UP001525021"/>
    </source>
</evidence>
<keyword evidence="1" id="KW-0812">Transmembrane</keyword>
<keyword evidence="3" id="KW-1185">Reference proteome</keyword>
<keyword evidence="1" id="KW-1133">Transmembrane helix</keyword>
<gene>
    <name evidence="2" type="ORF">NXZ79_08110</name>
</gene>
<name>A0ABT2DML8_9BACI</name>
<evidence type="ECO:0000256" key="1">
    <source>
        <dbReference type="SAM" id="Phobius"/>
    </source>
</evidence>
<comment type="caution">
    <text evidence="2">The sequence shown here is derived from an EMBL/GenBank/DDBJ whole genome shotgun (WGS) entry which is preliminary data.</text>
</comment>
<keyword evidence="1" id="KW-0472">Membrane</keyword>
<proteinExistence type="predicted"/>
<reference evidence="2 3" key="1">
    <citation type="submission" date="2022-08" db="EMBL/GenBank/DDBJ databases">
        <title>Lysinibacillus sequencing.</title>
        <authorList>
            <person name="Dunlap C."/>
        </authorList>
    </citation>
    <scope>NUCLEOTIDE SEQUENCE [LARGE SCALE GENOMIC DNA]</scope>
    <source>
        <strain evidence="2 3">PB211</strain>
    </source>
</reference>
<feature type="transmembrane region" description="Helical" evidence="1">
    <location>
        <begin position="45"/>
        <end position="69"/>
    </location>
</feature>
<sequence>MKLINFLKKYPLTILGFVLVIPLLISAFMYVPLFKFSKGNVDGWLGFWGSYLGGTIGTMGVVATTYFIIEANKVATKDAAKLNDQTERERIHTTFLLNKNELIIAIITELYELNNTRFNLLQKYVAYSKNMKTLKDNKKVLERNKLIDDSDIIGKIDKIRDSYQQYSTNRSNVLDEETKIRGKIITLSAQLKTESMYFPNLELDIDVFRKEITKSLDTLFEAIEKTTDDLSELDKISALIEQDSEGRKNSSNILIRKCRSNIDTLFNEFLIRK</sequence>
<feature type="transmembrane region" description="Helical" evidence="1">
    <location>
        <begin position="12"/>
        <end position="33"/>
    </location>
</feature>
<organism evidence="2 3">
    <name type="scientific">Lysinibacillus pinottii</name>
    <dbReference type="NCBI Taxonomy" id="2973932"/>
    <lineage>
        <taxon>Bacteria</taxon>
        <taxon>Bacillati</taxon>
        <taxon>Bacillota</taxon>
        <taxon>Bacilli</taxon>
        <taxon>Bacillales</taxon>
        <taxon>Bacillaceae</taxon>
        <taxon>Lysinibacillus</taxon>
    </lineage>
</organism>
<evidence type="ECO:0000313" key="2">
    <source>
        <dbReference type="EMBL" id="MCS1396001.1"/>
    </source>
</evidence>
<dbReference type="RefSeq" id="WP_012294716.1">
    <property type="nucleotide sequence ID" value="NZ_JANTOO010000010.1"/>
</dbReference>
<dbReference type="Proteomes" id="UP001525021">
    <property type="component" value="Unassembled WGS sequence"/>
</dbReference>